<comment type="caution">
    <text evidence="2">The sequence shown here is derived from an EMBL/GenBank/DDBJ whole genome shotgun (WGS) entry which is preliminary data.</text>
</comment>
<evidence type="ECO:0000313" key="3">
    <source>
        <dbReference type="Proteomes" id="UP000540698"/>
    </source>
</evidence>
<name>A0A7X6R7B5_9NOCA</name>
<dbReference type="Pfam" id="PF04149">
    <property type="entry name" value="DUF397"/>
    <property type="match status" value="1"/>
</dbReference>
<accession>A0A7X6R7B5</accession>
<dbReference type="AlphaFoldDB" id="A0A7X6R7B5"/>
<keyword evidence="3" id="KW-1185">Reference proteome</keyword>
<reference evidence="2 3" key="1">
    <citation type="submission" date="2020-04" db="EMBL/GenBank/DDBJ databases">
        <title>MicrobeNet Type strains.</title>
        <authorList>
            <person name="Nicholson A.C."/>
        </authorList>
    </citation>
    <scope>NUCLEOTIDE SEQUENCE [LARGE SCALE GENOMIC DNA]</scope>
    <source>
        <strain evidence="2 3">DSM 44956</strain>
    </source>
</reference>
<evidence type="ECO:0000313" key="2">
    <source>
        <dbReference type="EMBL" id="NKY31286.1"/>
    </source>
</evidence>
<evidence type="ECO:0000259" key="1">
    <source>
        <dbReference type="Pfam" id="PF04149"/>
    </source>
</evidence>
<dbReference type="Proteomes" id="UP000540698">
    <property type="component" value="Unassembled WGS sequence"/>
</dbReference>
<dbReference type="EMBL" id="JAAXOS010000029">
    <property type="protein sequence ID" value="NKY31286.1"/>
    <property type="molecule type" value="Genomic_DNA"/>
</dbReference>
<protein>
    <submittedName>
        <fullName evidence="2">DUF397 domain-containing protein</fullName>
    </submittedName>
</protein>
<feature type="domain" description="DUF397" evidence="1">
    <location>
        <begin position="8"/>
        <end position="64"/>
    </location>
</feature>
<sequence length="125" mass="13667">MTTHIRHGWRKSTFSNNGGASCVEVNFIGDRVLVRDSKYLRNPANDPAAQPVLSMPVGLWPTFCDRSVSSAPGSDITGLPRITRHDDGRVSVSSRDTAVELIFTPDEWTAFIRGVHAGEFNLLAA</sequence>
<dbReference type="InterPro" id="IPR007278">
    <property type="entry name" value="DUF397"/>
</dbReference>
<proteinExistence type="predicted"/>
<dbReference type="PROSITE" id="PS51257">
    <property type="entry name" value="PROKAR_LIPOPROTEIN"/>
    <property type="match status" value="1"/>
</dbReference>
<organism evidence="2 3">
    <name type="scientific">Nocardia gamkensis</name>
    <dbReference type="NCBI Taxonomy" id="352869"/>
    <lineage>
        <taxon>Bacteria</taxon>
        <taxon>Bacillati</taxon>
        <taxon>Actinomycetota</taxon>
        <taxon>Actinomycetes</taxon>
        <taxon>Mycobacteriales</taxon>
        <taxon>Nocardiaceae</taxon>
        <taxon>Nocardia</taxon>
    </lineage>
</organism>
<dbReference type="RefSeq" id="WP_062976778.1">
    <property type="nucleotide sequence ID" value="NZ_JAAXOS010000029.1"/>
</dbReference>
<gene>
    <name evidence="2" type="ORF">HGB38_34575</name>
</gene>